<dbReference type="RefSeq" id="WP_207687500.1">
    <property type="nucleotide sequence ID" value="NZ_CP061799.1"/>
</dbReference>
<dbReference type="KEGG" id="dli:dnl_38080"/>
<accession>A0A975B9T2</accession>
<sequence>MIHSNSNALIVEELIKSLEPVIRRIIREELKSVIEKQADIFHLNPGMPIYDDMLEIHERNIKDQLEFMSHEEVWSD</sequence>
<name>A0A975B9T2_9BACT</name>
<organism evidence="1 2">
    <name type="scientific">Desulfonema limicola</name>
    <dbReference type="NCBI Taxonomy" id="45656"/>
    <lineage>
        <taxon>Bacteria</taxon>
        <taxon>Pseudomonadati</taxon>
        <taxon>Thermodesulfobacteriota</taxon>
        <taxon>Desulfobacteria</taxon>
        <taxon>Desulfobacterales</taxon>
        <taxon>Desulfococcaceae</taxon>
        <taxon>Desulfonema</taxon>
    </lineage>
</organism>
<evidence type="ECO:0000313" key="2">
    <source>
        <dbReference type="Proteomes" id="UP000663720"/>
    </source>
</evidence>
<reference evidence="1" key="1">
    <citation type="journal article" date="2021" name="Microb. Physiol.">
        <title>Proteogenomic Insights into the Physiology of Marine, Sulfate-Reducing, Filamentous Desulfonema limicola and Desulfonema magnum.</title>
        <authorList>
            <person name="Schnaars V."/>
            <person name="Wohlbrand L."/>
            <person name="Scheve S."/>
            <person name="Hinrichs C."/>
            <person name="Reinhardt R."/>
            <person name="Rabus R."/>
        </authorList>
    </citation>
    <scope>NUCLEOTIDE SEQUENCE</scope>
    <source>
        <strain evidence="1">5ac10</strain>
    </source>
</reference>
<dbReference type="AlphaFoldDB" id="A0A975B9T2"/>
<dbReference type="Proteomes" id="UP000663720">
    <property type="component" value="Chromosome"/>
</dbReference>
<keyword evidence="2" id="KW-1185">Reference proteome</keyword>
<evidence type="ECO:0000313" key="1">
    <source>
        <dbReference type="EMBL" id="QTA81472.1"/>
    </source>
</evidence>
<proteinExistence type="predicted"/>
<dbReference type="EMBL" id="CP061799">
    <property type="protein sequence ID" value="QTA81472.1"/>
    <property type="molecule type" value="Genomic_DNA"/>
</dbReference>
<protein>
    <submittedName>
        <fullName evidence="1">Uncharacterized protein</fullName>
    </submittedName>
</protein>
<gene>
    <name evidence="1" type="ORF">dnl_38080</name>
</gene>